<dbReference type="AlphaFoldDB" id="A0A7S4J273"/>
<dbReference type="InterPro" id="IPR048319">
    <property type="entry name" value="Vps52_CC"/>
</dbReference>
<dbReference type="EMBL" id="HBKQ01029260">
    <property type="protein sequence ID" value="CAE2248271.1"/>
    <property type="molecule type" value="Transcribed_RNA"/>
</dbReference>
<gene>
    <name evidence="3" type="ORF">OAUR00152_LOCUS19934</name>
</gene>
<proteinExistence type="predicted"/>
<organism evidence="3">
    <name type="scientific">Odontella aurita</name>
    <dbReference type="NCBI Taxonomy" id="265563"/>
    <lineage>
        <taxon>Eukaryota</taxon>
        <taxon>Sar</taxon>
        <taxon>Stramenopiles</taxon>
        <taxon>Ochrophyta</taxon>
        <taxon>Bacillariophyta</taxon>
        <taxon>Mediophyceae</taxon>
        <taxon>Biddulphiophycidae</taxon>
        <taxon>Eupodiscales</taxon>
        <taxon>Odontellaceae</taxon>
        <taxon>Odontella</taxon>
    </lineage>
</organism>
<evidence type="ECO:0000259" key="2">
    <source>
        <dbReference type="Pfam" id="PF04129"/>
    </source>
</evidence>
<evidence type="ECO:0000313" key="3">
    <source>
        <dbReference type="EMBL" id="CAE2248271.1"/>
    </source>
</evidence>
<evidence type="ECO:0000256" key="1">
    <source>
        <dbReference type="SAM" id="MobiDB-lite"/>
    </source>
</evidence>
<feature type="domain" description="Vps52 coiled-coil" evidence="2">
    <location>
        <begin position="56"/>
        <end position="125"/>
    </location>
</feature>
<protein>
    <recommendedName>
        <fullName evidence="2">Vps52 coiled-coil domain-containing protein</fullName>
    </recommendedName>
</protein>
<reference evidence="3" key="1">
    <citation type="submission" date="2021-01" db="EMBL/GenBank/DDBJ databases">
        <authorList>
            <person name="Corre E."/>
            <person name="Pelletier E."/>
            <person name="Niang G."/>
            <person name="Scheremetjew M."/>
            <person name="Finn R."/>
            <person name="Kale V."/>
            <person name="Holt S."/>
            <person name="Cochrane G."/>
            <person name="Meng A."/>
            <person name="Brown T."/>
            <person name="Cohen L."/>
        </authorList>
    </citation>
    <scope>NUCLEOTIDE SEQUENCE</scope>
    <source>
        <strain evidence="3">Isolate 1302-5</strain>
    </source>
</reference>
<sequence>MFVECVREVEEKYGYVHIGPQNALSLVDEEDAEDNNDAAAGEAKNNDDDDGEAEIQTIAKLLSRTSMSIPPSETAAGREMRTHLLKLRLRAVSRTREYFLSKFSELRRPRTNVRMIQVNALLKARGARPEAREVRVVALRGSALPAEPPRTTP</sequence>
<feature type="region of interest" description="Disordered" evidence="1">
    <location>
        <begin position="29"/>
        <end position="52"/>
    </location>
</feature>
<dbReference type="Pfam" id="PF04129">
    <property type="entry name" value="Vps52_CC"/>
    <property type="match status" value="1"/>
</dbReference>
<name>A0A7S4J273_9STRA</name>
<accession>A0A7S4J273</accession>